<dbReference type="PATRIC" id="fig|1003181.4.peg.1259"/>
<proteinExistence type="predicted"/>
<evidence type="ECO:0000313" key="2">
    <source>
        <dbReference type="Proteomes" id="UP000076962"/>
    </source>
</evidence>
<name>A0A176S5G8_9GAMM</name>
<comment type="caution">
    <text evidence="1">The sequence shown here is derived from an EMBL/GenBank/DDBJ whole genome shotgun (WGS) entry which is preliminary data.</text>
</comment>
<dbReference type="Proteomes" id="UP000076962">
    <property type="component" value="Unassembled WGS sequence"/>
</dbReference>
<evidence type="ECO:0008006" key="3">
    <source>
        <dbReference type="Google" id="ProtNLM"/>
    </source>
</evidence>
<gene>
    <name evidence="1" type="ORF">THIOM_000860</name>
</gene>
<dbReference type="Gene3D" id="3.40.30.10">
    <property type="entry name" value="Glutaredoxin"/>
    <property type="match status" value="1"/>
</dbReference>
<evidence type="ECO:0000313" key="1">
    <source>
        <dbReference type="EMBL" id="OAD23313.1"/>
    </source>
</evidence>
<dbReference type="InterPro" id="IPR036249">
    <property type="entry name" value="Thioredoxin-like_sf"/>
</dbReference>
<accession>A0A176S5G8</accession>
<protein>
    <recommendedName>
        <fullName evidence="3">Thioredoxin domain-containing protein</fullName>
    </recommendedName>
</protein>
<reference evidence="1 2" key="1">
    <citation type="submission" date="2016-05" db="EMBL/GenBank/DDBJ databases">
        <title>Single-cell genome of chain-forming Candidatus Thiomargarita nelsonii and comparison to other large sulfur-oxidizing bacteria.</title>
        <authorList>
            <person name="Winkel M."/>
            <person name="Salman V."/>
            <person name="Woyke T."/>
            <person name="Schulz-Vogt H."/>
            <person name="Richter M."/>
            <person name="Flood B."/>
            <person name="Bailey J."/>
            <person name="Amann R."/>
            <person name="Mussmann M."/>
        </authorList>
    </citation>
    <scope>NUCLEOTIDE SEQUENCE [LARGE SCALE GENOMIC DNA]</scope>
    <source>
        <strain evidence="1 2">THI036</strain>
    </source>
</reference>
<dbReference type="EMBL" id="LUTY01000436">
    <property type="protein sequence ID" value="OAD23313.1"/>
    <property type="molecule type" value="Genomic_DNA"/>
</dbReference>
<dbReference type="SUPFAM" id="SSF52833">
    <property type="entry name" value="Thioredoxin-like"/>
    <property type="match status" value="1"/>
</dbReference>
<dbReference type="AlphaFoldDB" id="A0A176S5G8"/>
<organism evidence="1 2">
    <name type="scientific">Candidatus Thiomargarita nelsonii</name>
    <dbReference type="NCBI Taxonomy" id="1003181"/>
    <lineage>
        <taxon>Bacteria</taxon>
        <taxon>Pseudomonadati</taxon>
        <taxon>Pseudomonadota</taxon>
        <taxon>Gammaproteobacteria</taxon>
        <taxon>Thiotrichales</taxon>
        <taxon>Thiotrichaceae</taxon>
        <taxon>Thiomargarita</taxon>
    </lineage>
</organism>
<keyword evidence="2" id="KW-1185">Reference proteome</keyword>
<sequence length="190" mass="22172">MITKFSSLEETCLLVFLKSNHYLLKKYMSDRKISMIKIYRNLCLFLFLSLSLYASAENSQVLVEFPQTKWYSTDADGKPQIHLYFFWSKTCPHCHRALPLIPKLVESYPWLELHAFEVTEKRKNMRLFFRIAKSIGQRPEMVPGFLFCKEMMVGYGTEKTTGAKLKQKLEACYHLQLAEKAPPVKSDAVE</sequence>